<evidence type="ECO:0000259" key="2">
    <source>
        <dbReference type="Pfam" id="PF03572"/>
    </source>
</evidence>
<dbReference type="AlphaFoldDB" id="A0A8T4HC40"/>
<organism evidence="3 4">
    <name type="scientific">Rhinopithecimicrobium faecis</name>
    <dbReference type="NCBI Taxonomy" id="2820698"/>
    <lineage>
        <taxon>Bacteria</taxon>
        <taxon>Pseudomonadati</taxon>
        <taxon>Bacteroidota</taxon>
        <taxon>Sphingobacteriia</taxon>
        <taxon>Sphingobacteriales</taxon>
        <taxon>Sphingobacteriaceae</taxon>
        <taxon>Rhinopithecimicrobium</taxon>
    </lineage>
</organism>
<sequence length="474" mass="54492">MKNFFYLLLFLFTNSAFAQQQNCNCSQALASLIAKVEKEYPGFTEKTKDTLTYNNLKVNLKKETETINDENCLPILQKYVAYFKDRHIWLLPRQQPQNTITDVNTKSEIFKIDIKKFKKDILNSTDELEGIWKNDAYEIGIKRIKPNEYVGFIISADPKYWKPKEIKFRLFGDRTFEYVMQDHSQQKGTFTIDAQGLLYFKEILTELVKQIPNATLSAEDITNKVSELNGFYCKRLTNKTTIIKLSNFSYPFVATIENLIEKNRNVLQNSENLIIDLRGNGGGTTDAFQKLLPYILTNPIRSVGTEYLSTPSFINGLKKYNASLTDKEKHKEEIADNERKIKSLEANPGKYVNFSGNLIETNTITLEAKSPKQIVFLADNKVASSGEALLFIAKQSKKVKIMGTPTSGVLDYANAYFFDDFACTNYRLLMPTYRSLRLPNYPIDNIGIQPDIFIDKTVEDWEKFAVEYLEHGEM</sequence>
<proteinExistence type="predicted"/>
<keyword evidence="4" id="KW-1185">Reference proteome</keyword>
<feature type="domain" description="Tail specific protease" evidence="2">
    <location>
        <begin position="240"/>
        <end position="452"/>
    </location>
</feature>
<evidence type="ECO:0000256" key="1">
    <source>
        <dbReference type="SAM" id="SignalP"/>
    </source>
</evidence>
<comment type="caution">
    <text evidence="3">The sequence shown here is derived from an EMBL/GenBank/DDBJ whole genome shotgun (WGS) entry which is preliminary data.</text>
</comment>
<keyword evidence="1" id="KW-0732">Signal</keyword>
<evidence type="ECO:0000313" key="3">
    <source>
        <dbReference type="EMBL" id="MBP3942967.1"/>
    </source>
</evidence>
<dbReference type="Proteomes" id="UP000679691">
    <property type="component" value="Unassembled WGS sequence"/>
</dbReference>
<dbReference type="SUPFAM" id="SSF52096">
    <property type="entry name" value="ClpP/crotonase"/>
    <property type="match status" value="1"/>
</dbReference>
<reference evidence="3" key="1">
    <citation type="submission" date="2021-03" db="EMBL/GenBank/DDBJ databases">
        <authorList>
            <person name="Lu T."/>
            <person name="Wang Q."/>
            <person name="Han X."/>
        </authorList>
    </citation>
    <scope>NUCLEOTIDE SEQUENCE</scope>
    <source>
        <strain evidence="3">WQ 2009</strain>
    </source>
</reference>
<dbReference type="GO" id="GO:0006508">
    <property type="term" value="P:proteolysis"/>
    <property type="evidence" value="ECO:0007669"/>
    <property type="project" value="InterPro"/>
</dbReference>
<dbReference type="Pfam" id="PF03572">
    <property type="entry name" value="Peptidase_S41"/>
    <property type="match status" value="1"/>
</dbReference>
<dbReference type="InterPro" id="IPR029045">
    <property type="entry name" value="ClpP/crotonase-like_dom_sf"/>
</dbReference>
<accession>A0A8T4HC40</accession>
<gene>
    <name evidence="3" type="ORF">J5U18_05200</name>
</gene>
<protein>
    <recommendedName>
        <fullName evidence="2">Tail specific protease domain-containing protein</fullName>
    </recommendedName>
</protein>
<feature type="signal peptide" evidence="1">
    <location>
        <begin position="1"/>
        <end position="18"/>
    </location>
</feature>
<dbReference type="GO" id="GO:0004175">
    <property type="term" value="F:endopeptidase activity"/>
    <property type="evidence" value="ECO:0007669"/>
    <property type="project" value="TreeGrafter"/>
</dbReference>
<feature type="chain" id="PRO_5035878972" description="Tail specific protease domain-containing protein" evidence="1">
    <location>
        <begin position="19"/>
        <end position="474"/>
    </location>
</feature>
<evidence type="ECO:0000313" key="4">
    <source>
        <dbReference type="Proteomes" id="UP000679691"/>
    </source>
</evidence>
<dbReference type="PANTHER" id="PTHR32060">
    <property type="entry name" value="TAIL-SPECIFIC PROTEASE"/>
    <property type="match status" value="1"/>
</dbReference>
<dbReference type="PANTHER" id="PTHR32060:SF22">
    <property type="entry name" value="CARBOXYL-TERMINAL-PROCESSING PEPTIDASE 3, CHLOROPLASTIC"/>
    <property type="match status" value="1"/>
</dbReference>
<dbReference type="GO" id="GO:0008236">
    <property type="term" value="F:serine-type peptidase activity"/>
    <property type="evidence" value="ECO:0007669"/>
    <property type="project" value="InterPro"/>
</dbReference>
<name>A0A8T4HC40_9SPHI</name>
<dbReference type="Gene3D" id="3.90.226.10">
    <property type="entry name" value="2-enoyl-CoA Hydratase, Chain A, domain 1"/>
    <property type="match status" value="1"/>
</dbReference>
<dbReference type="InterPro" id="IPR005151">
    <property type="entry name" value="Tail-specific_protease"/>
</dbReference>
<dbReference type="RefSeq" id="WP_353546454.1">
    <property type="nucleotide sequence ID" value="NZ_JAGKSB010000004.1"/>
</dbReference>
<dbReference type="EMBL" id="JAGKSB010000004">
    <property type="protein sequence ID" value="MBP3942967.1"/>
    <property type="molecule type" value="Genomic_DNA"/>
</dbReference>